<dbReference type="KEGG" id="pbl:PAAG_06440"/>
<accession>C1H6P9</accession>
<evidence type="ECO:0000313" key="1">
    <source>
        <dbReference type="EMBL" id="EEH35393.2"/>
    </source>
</evidence>
<keyword evidence="2" id="KW-1185">Reference proteome</keyword>
<sequence>MFHLSIKWDLTRTHCNRPPTHPRAYKFWITHTDILPWLAGQTISHITFFTSWESEGSGSSKSRAKPDEPRYIGFNIKTECVRIRTLSSPDKVFPRQLNLDGLLDFFTKVANDIFVCGRVYGGSRVAVVSTARYNPTLDGKQNIDREHNWPASHCQEYVNSYVDGSRPIKRTKNFKFCTGEWA</sequence>
<organism evidence="1 2">
    <name type="scientific">Paracoccidioides lutzii (strain ATCC MYA-826 / Pb01)</name>
    <name type="common">Paracoccidioides brasiliensis</name>
    <dbReference type="NCBI Taxonomy" id="502779"/>
    <lineage>
        <taxon>Eukaryota</taxon>
        <taxon>Fungi</taxon>
        <taxon>Dikarya</taxon>
        <taxon>Ascomycota</taxon>
        <taxon>Pezizomycotina</taxon>
        <taxon>Eurotiomycetes</taxon>
        <taxon>Eurotiomycetidae</taxon>
        <taxon>Onygenales</taxon>
        <taxon>Ajellomycetaceae</taxon>
        <taxon>Paracoccidioides</taxon>
    </lineage>
</organism>
<dbReference type="AlphaFoldDB" id="C1H6P9"/>
<evidence type="ECO:0000313" key="2">
    <source>
        <dbReference type="Proteomes" id="UP000002059"/>
    </source>
</evidence>
<gene>
    <name evidence="1" type="ORF">PAAG_06440</name>
</gene>
<name>C1H6P9_PARBA</name>
<dbReference type="InterPro" id="IPR024079">
    <property type="entry name" value="MetalloPept_cat_dom_sf"/>
</dbReference>
<dbReference type="HOGENOM" id="CLU_1482433_0_0_1"/>
<dbReference type="GeneID" id="9094969"/>
<reference evidence="1 2" key="1">
    <citation type="journal article" date="2011" name="PLoS Genet.">
        <title>Comparative genomic analysis of human fungal pathogens causing paracoccidioidomycosis.</title>
        <authorList>
            <person name="Desjardins C.A."/>
            <person name="Champion M.D."/>
            <person name="Holder J.W."/>
            <person name="Muszewska A."/>
            <person name="Goldberg J."/>
            <person name="Bailao A.M."/>
            <person name="Brigido M.M."/>
            <person name="Ferreira M.E."/>
            <person name="Garcia A.M."/>
            <person name="Grynberg M."/>
            <person name="Gujja S."/>
            <person name="Heiman D.I."/>
            <person name="Henn M.R."/>
            <person name="Kodira C.D."/>
            <person name="Leon-Narvaez H."/>
            <person name="Longo L.V."/>
            <person name="Ma L.J."/>
            <person name="Malavazi I."/>
            <person name="Matsuo A.L."/>
            <person name="Morais F.V."/>
            <person name="Pereira M."/>
            <person name="Rodriguez-Brito S."/>
            <person name="Sakthikumar S."/>
            <person name="Salem-Izacc S.M."/>
            <person name="Sykes S.M."/>
            <person name="Teixeira M.M."/>
            <person name="Vallejo M.C."/>
            <person name="Walter M.E."/>
            <person name="Yandava C."/>
            <person name="Young S."/>
            <person name="Zeng Q."/>
            <person name="Zucker J."/>
            <person name="Felipe M.S."/>
            <person name="Goldman G.H."/>
            <person name="Haas B.J."/>
            <person name="McEwen J.G."/>
            <person name="Nino-Vega G."/>
            <person name="Puccia R."/>
            <person name="San-Blas G."/>
            <person name="Soares C.M."/>
            <person name="Birren B.W."/>
            <person name="Cuomo C.A."/>
        </authorList>
    </citation>
    <scope>NUCLEOTIDE SEQUENCE [LARGE SCALE GENOMIC DNA]</scope>
    <source>
        <strain evidence="2">ATCC MYA-826 / Pb01</strain>
    </source>
</reference>
<protein>
    <submittedName>
        <fullName evidence="1">Uncharacterized protein</fullName>
    </submittedName>
</protein>
<dbReference type="OrthoDB" id="2365600at2759"/>
<dbReference type="Gene3D" id="3.40.390.10">
    <property type="entry name" value="Collagenase (Catalytic Domain)"/>
    <property type="match status" value="1"/>
</dbReference>
<dbReference type="VEuPathDB" id="FungiDB:PAAG_06440"/>
<dbReference type="GO" id="GO:0008237">
    <property type="term" value="F:metallopeptidase activity"/>
    <property type="evidence" value="ECO:0007669"/>
    <property type="project" value="InterPro"/>
</dbReference>
<proteinExistence type="predicted"/>
<dbReference type="RefSeq" id="XP_015700117.1">
    <property type="nucleotide sequence ID" value="XM_015845891.1"/>
</dbReference>
<dbReference type="EMBL" id="KN294009">
    <property type="protein sequence ID" value="EEH35393.2"/>
    <property type="molecule type" value="Genomic_DNA"/>
</dbReference>
<dbReference type="eggNOG" id="ENOG502QVTZ">
    <property type="taxonomic scope" value="Eukaryota"/>
</dbReference>
<dbReference type="Proteomes" id="UP000002059">
    <property type="component" value="Partially assembled WGS sequence"/>
</dbReference>